<organism evidence="1 2">
    <name type="scientific">Pseudomonas typographi</name>
    <dbReference type="NCBI Taxonomy" id="2715964"/>
    <lineage>
        <taxon>Bacteria</taxon>
        <taxon>Pseudomonadati</taxon>
        <taxon>Pseudomonadota</taxon>
        <taxon>Gammaproteobacteria</taxon>
        <taxon>Pseudomonadales</taxon>
        <taxon>Pseudomonadaceae</taxon>
        <taxon>Pseudomonas</taxon>
    </lineage>
</organism>
<name>A0ABR7ZB23_9PSED</name>
<sequence>MSRNIQTREGYEFWDRLCAIPNYGFLLSPEGDRVVKAEGVGNWIDQHDAQAVVDDAQSEINVLRDLLPVLVEARKVIATALKHGAPDWFDSEENIAEHTTIKRIDAAIAKATT</sequence>
<keyword evidence="2" id="KW-1185">Reference proteome</keyword>
<evidence type="ECO:0000313" key="1">
    <source>
        <dbReference type="EMBL" id="MBD1602499.1"/>
    </source>
</evidence>
<dbReference type="EMBL" id="JAAOCA010000106">
    <property type="protein sequence ID" value="MBD1602499.1"/>
    <property type="molecule type" value="Genomic_DNA"/>
</dbReference>
<reference evidence="1 2" key="1">
    <citation type="journal article" date="2020" name="Insects">
        <title>Bacteria Belonging to Pseudomonas typographi sp. nov. from the Bark Beetle Ips typographus Have Genomic Potential to Aid in the Host Ecology.</title>
        <authorList>
            <person name="Peral-Aranega E."/>
            <person name="Saati-Santamaria Z."/>
            <person name="Kolarik M."/>
            <person name="Rivas R."/>
            <person name="Garcia-Fraile P."/>
        </authorList>
    </citation>
    <scope>NUCLEOTIDE SEQUENCE [LARGE SCALE GENOMIC DNA]</scope>
    <source>
        <strain evidence="1 2">CA3A</strain>
    </source>
</reference>
<accession>A0ABR7ZB23</accession>
<comment type="caution">
    <text evidence="1">The sequence shown here is derived from an EMBL/GenBank/DDBJ whole genome shotgun (WGS) entry which is preliminary data.</text>
</comment>
<gene>
    <name evidence="1" type="ORF">HAQ05_27920</name>
</gene>
<dbReference type="RefSeq" id="WP_190427613.1">
    <property type="nucleotide sequence ID" value="NZ_JAAOCA010000106.1"/>
</dbReference>
<protein>
    <submittedName>
        <fullName evidence="1">Uncharacterized protein</fullName>
    </submittedName>
</protein>
<proteinExistence type="predicted"/>
<evidence type="ECO:0000313" key="2">
    <source>
        <dbReference type="Proteomes" id="UP000805841"/>
    </source>
</evidence>
<dbReference type="Proteomes" id="UP000805841">
    <property type="component" value="Unassembled WGS sequence"/>
</dbReference>